<evidence type="ECO:0000313" key="11">
    <source>
        <dbReference type="Proteomes" id="UP000646827"/>
    </source>
</evidence>
<feature type="compositionally biased region" description="Low complexity" evidence="7">
    <location>
        <begin position="145"/>
        <end position="167"/>
    </location>
</feature>
<organism evidence="10 11">
    <name type="scientific">Circinella minor</name>
    <dbReference type="NCBI Taxonomy" id="1195481"/>
    <lineage>
        <taxon>Eukaryota</taxon>
        <taxon>Fungi</taxon>
        <taxon>Fungi incertae sedis</taxon>
        <taxon>Mucoromycota</taxon>
        <taxon>Mucoromycotina</taxon>
        <taxon>Mucoromycetes</taxon>
        <taxon>Mucorales</taxon>
        <taxon>Lichtheimiaceae</taxon>
        <taxon>Circinella</taxon>
    </lineage>
</organism>
<dbReference type="PANTHER" id="PTHR10665">
    <property type="entry name" value="RECOMBINING BINDING PROTEIN SUPPRESSOR OF HAIRLESS"/>
    <property type="match status" value="1"/>
</dbReference>
<dbReference type="Proteomes" id="UP000646827">
    <property type="component" value="Unassembled WGS sequence"/>
</dbReference>
<dbReference type="InterPro" id="IPR015351">
    <property type="entry name" value="RBP-J/Cbf11/Cbf12_DNA-bd"/>
</dbReference>
<keyword evidence="11" id="KW-1185">Reference proteome</keyword>
<dbReference type="InterPro" id="IPR014756">
    <property type="entry name" value="Ig_E-set"/>
</dbReference>
<feature type="domain" description="RBP-J/Cbf11/Cbf12 DNA binding" evidence="8">
    <location>
        <begin position="446"/>
        <end position="619"/>
    </location>
</feature>
<dbReference type="InterPro" id="IPR038007">
    <property type="entry name" value="RBP-Jkappa_IPT"/>
</dbReference>
<dbReference type="OrthoDB" id="5600360at2759"/>
<evidence type="ECO:0000256" key="3">
    <source>
        <dbReference type="ARBA" id="ARBA00023015"/>
    </source>
</evidence>
<feature type="compositionally biased region" description="Low complexity" evidence="7">
    <location>
        <begin position="1"/>
        <end position="17"/>
    </location>
</feature>
<dbReference type="SUPFAM" id="SSF81296">
    <property type="entry name" value="E set domains"/>
    <property type="match status" value="1"/>
</dbReference>
<dbReference type="InterPro" id="IPR013783">
    <property type="entry name" value="Ig-like_fold"/>
</dbReference>
<evidence type="ECO:0008006" key="12">
    <source>
        <dbReference type="Google" id="ProtNLM"/>
    </source>
</evidence>
<keyword evidence="3" id="KW-0805">Transcription regulation</keyword>
<gene>
    <name evidence="10" type="ORF">INT45_011196</name>
</gene>
<dbReference type="Gene3D" id="2.80.10.50">
    <property type="match status" value="1"/>
</dbReference>
<evidence type="ECO:0000256" key="7">
    <source>
        <dbReference type="SAM" id="MobiDB-lite"/>
    </source>
</evidence>
<feature type="region of interest" description="Disordered" evidence="7">
    <location>
        <begin position="1"/>
        <end position="26"/>
    </location>
</feature>
<evidence type="ECO:0000259" key="8">
    <source>
        <dbReference type="SMART" id="SM01267"/>
    </source>
</evidence>
<dbReference type="InterPro" id="IPR008967">
    <property type="entry name" value="p53-like_TF_DNA-bd_sf"/>
</dbReference>
<keyword evidence="6" id="KW-0539">Nucleus</keyword>
<evidence type="ECO:0000256" key="2">
    <source>
        <dbReference type="ARBA" id="ARBA00009704"/>
    </source>
</evidence>
<dbReference type="Gene3D" id="2.60.40.1450">
    <property type="entry name" value="LAG1, DNA binding domain"/>
    <property type="match status" value="1"/>
</dbReference>
<dbReference type="Gene3D" id="2.60.40.10">
    <property type="entry name" value="Immunoglobulins"/>
    <property type="match status" value="1"/>
</dbReference>
<feature type="domain" description="Beta-trefoil DNA-binding" evidence="9">
    <location>
        <begin position="620"/>
        <end position="973"/>
    </location>
</feature>
<evidence type="ECO:0000256" key="6">
    <source>
        <dbReference type="ARBA" id="ARBA00023242"/>
    </source>
</evidence>
<evidence type="ECO:0000256" key="5">
    <source>
        <dbReference type="ARBA" id="ARBA00023163"/>
    </source>
</evidence>
<evidence type="ECO:0000256" key="1">
    <source>
        <dbReference type="ARBA" id="ARBA00004123"/>
    </source>
</evidence>
<feature type="compositionally biased region" description="Low complexity" evidence="7">
    <location>
        <begin position="367"/>
        <end position="400"/>
    </location>
</feature>
<dbReference type="GO" id="GO:0001228">
    <property type="term" value="F:DNA-binding transcription activator activity, RNA polymerase II-specific"/>
    <property type="evidence" value="ECO:0007669"/>
    <property type="project" value="InterPro"/>
</dbReference>
<keyword evidence="5" id="KW-0804">Transcription</keyword>
<dbReference type="Pfam" id="PF20144">
    <property type="entry name" value="TIG_SUH"/>
    <property type="match status" value="1"/>
</dbReference>
<comment type="caution">
    <text evidence="10">The sequence shown here is derived from an EMBL/GenBank/DDBJ whole genome shotgun (WGS) entry which is preliminary data.</text>
</comment>
<protein>
    <recommendedName>
        <fullName evidence="12">LAG1-DNAbind-domain-containing protein</fullName>
    </recommendedName>
</protein>
<feature type="region of interest" description="Disordered" evidence="7">
    <location>
        <begin position="144"/>
        <end position="180"/>
    </location>
</feature>
<comment type="subcellular location">
    <subcellularLocation>
        <location evidence="1">Nucleus</location>
    </subcellularLocation>
</comment>
<feature type="region of interest" description="Disordered" evidence="7">
    <location>
        <begin position="242"/>
        <end position="286"/>
    </location>
</feature>
<dbReference type="EMBL" id="JAEPRB010000076">
    <property type="protein sequence ID" value="KAG2222708.1"/>
    <property type="molecule type" value="Genomic_DNA"/>
</dbReference>
<dbReference type="SMART" id="SM01268">
    <property type="entry name" value="BTD"/>
    <property type="match status" value="1"/>
</dbReference>
<feature type="region of interest" description="Disordered" evidence="7">
    <location>
        <begin position="302"/>
        <end position="344"/>
    </location>
</feature>
<dbReference type="Pfam" id="PF09270">
    <property type="entry name" value="BTD"/>
    <property type="match status" value="1"/>
</dbReference>
<feature type="compositionally biased region" description="Low complexity" evidence="7">
    <location>
        <begin position="313"/>
        <end position="331"/>
    </location>
</feature>
<feature type="region of interest" description="Disordered" evidence="7">
    <location>
        <begin position="356"/>
        <end position="400"/>
    </location>
</feature>
<name>A0A8H7S607_9FUNG</name>
<feature type="compositionally biased region" description="Polar residues" evidence="7">
    <location>
        <begin position="940"/>
        <end position="953"/>
    </location>
</feature>
<accession>A0A8H7S607</accession>
<evidence type="ECO:0000256" key="4">
    <source>
        <dbReference type="ARBA" id="ARBA00023125"/>
    </source>
</evidence>
<dbReference type="InterPro" id="IPR040159">
    <property type="entry name" value="CLS_fam"/>
</dbReference>
<evidence type="ECO:0000259" key="9">
    <source>
        <dbReference type="SMART" id="SM01268"/>
    </source>
</evidence>
<proteinExistence type="inferred from homology"/>
<dbReference type="SUPFAM" id="SSF49417">
    <property type="entry name" value="p53-like transcription factors"/>
    <property type="match status" value="1"/>
</dbReference>
<dbReference type="Pfam" id="PF09271">
    <property type="entry name" value="LAG1-DNAbind"/>
    <property type="match status" value="1"/>
</dbReference>
<dbReference type="GO" id="GO:0000978">
    <property type="term" value="F:RNA polymerase II cis-regulatory region sequence-specific DNA binding"/>
    <property type="evidence" value="ECO:0007669"/>
    <property type="project" value="InterPro"/>
</dbReference>
<dbReference type="SMART" id="SM01267">
    <property type="entry name" value="LAG1_DNAbind"/>
    <property type="match status" value="1"/>
</dbReference>
<dbReference type="InterPro" id="IPR037095">
    <property type="entry name" value="RBP-J/Cbf11_DNA-bd_sf"/>
</dbReference>
<sequence length="1124" mass="121650">MLDTLSTDTSTTTNNNNKPLSRKRKQDFGDTKNVWSDFVYSSPSSPSNGIPSGALPSTADALMLDHAYDLNLDSIFSHNNLTTTTAAHNDLNAFDFDASILDGSSSRRHSVAVGELDYHSFENIKQDLDVRRFDADLQQLLGLPSSWSSSNSSDSNNSSIALNNNNNDTSAAPMPLDGEPLQHKRTMSLRLETSLPMQQSSSSGSPTTPAFFSPSFLDALNAEEDRDAPLLFPTGPTSFHTALPLVDPASDMNNHQQQALLHSPQQQQQTYQQDGGTTVSPNDMWFGDNQQQQAKEEIIGANVKRRGSKASRMSPPTSPSNTITSSMSSSSPSPPITPMQPVGYDQLSYKHHPAIPEEDEEMSSSWNNDNNANNNNNNKNNTQRQQQQQAAAQAALAAAANNRLRTSKSSLVTARMLQGANTAAALKPHVQQYLMSNDPAGSGERTVMILTSKVAQKSYGTEKRFLCPPPTSVLSGSSWWTNDCSNQDANNGNSTNGQTNNKNYFAGALTPPKLTIHISGEQTSQQGVLEWYAPNGTVLDGSSSAAAANNAAASGDSTMSAKCVSKHLHINDADEKRKRVEVLVKMQLGNGLQLGTLASKGIKVISKPSKKRQSVKNMELCIHHGTTISLFNRIRSQTVSTKYLGVSSNGHKGNGNGTCFVARTGSWDPFVIWIVDTSRAPDITAMPRKHHPTNPNYPPPPAIALQTDANQQPLAIHYNQAVVLQCVSTGLVSPVMVIRKVDKGSMVLGGNHMEDLSGTTGGECGDESLGDPVSQLHKIAFQIVQDPSIAHNNKASFRASPFDHHQQQSPQSTQEWTLPQSCQPITYLACLNDVVGMHKTTTTRTFIASRPQLNTPASKNNNVTTPSNDAPSTWLEAQQMLNSINNNDFVVAQETNGKVVRKRRVSCDVVKPMSLPAKLQQQSGVMAARRRVNSLNDVSAVSTGNRRGSTSSVLDRRGSTDSSNGQQADGACWTEDVSDAAVWTIVGTDCATYTFWTPPPLIAGNTSCETGFNSPFTMNPLFAEPASAPITPFPTMAQVADGNELLTIQGENLTRDLAVWFGDIKSPRTDYRSRESLTCAVPDLNELLSSPAIVVDEEDGQRKLPLLLVRGDGVVYRTGKFYSF</sequence>
<reference evidence="10 11" key="1">
    <citation type="submission" date="2020-12" db="EMBL/GenBank/DDBJ databases">
        <title>Metabolic potential, ecology and presence of endohyphal bacteria is reflected in genomic diversity of Mucoromycotina.</title>
        <authorList>
            <person name="Muszewska A."/>
            <person name="Okrasinska A."/>
            <person name="Steczkiewicz K."/>
            <person name="Drgas O."/>
            <person name="Orlowska M."/>
            <person name="Perlinska-Lenart U."/>
            <person name="Aleksandrzak-Piekarczyk T."/>
            <person name="Szatraj K."/>
            <person name="Zielenkiewicz U."/>
            <person name="Pilsyk S."/>
            <person name="Malc E."/>
            <person name="Mieczkowski P."/>
            <person name="Kruszewska J.S."/>
            <person name="Biernat P."/>
            <person name="Pawlowska J."/>
        </authorList>
    </citation>
    <scope>NUCLEOTIDE SEQUENCE [LARGE SCALE GENOMIC DNA]</scope>
    <source>
        <strain evidence="10 11">CBS 142.35</strain>
    </source>
</reference>
<dbReference type="InterPro" id="IPR036358">
    <property type="entry name" value="BTD_sf"/>
</dbReference>
<dbReference type="GO" id="GO:0005634">
    <property type="term" value="C:nucleus"/>
    <property type="evidence" value="ECO:0007669"/>
    <property type="project" value="UniProtKB-SubCell"/>
</dbReference>
<feature type="region of interest" description="Disordered" evidence="7">
    <location>
        <begin position="940"/>
        <end position="970"/>
    </location>
</feature>
<feature type="compositionally biased region" description="Low complexity" evidence="7">
    <location>
        <begin position="256"/>
        <end position="273"/>
    </location>
</feature>
<comment type="similarity">
    <text evidence="2">Belongs to the Su(H) family.</text>
</comment>
<dbReference type="InterPro" id="IPR015350">
    <property type="entry name" value="Beta-trefoil_DNA-bd_dom"/>
</dbReference>
<dbReference type="FunFam" id="2.60.40.1450:FF:000003">
    <property type="entry name" value="Related to J kappa-recombination signal binding protein"/>
    <property type="match status" value="1"/>
</dbReference>
<keyword evidence="4" id="KW-0238">DNA-binding</keyword>
<dbReference type="AlphaFoldDB" id="A0A8H7S607"/>
<evidence type="ECO:0000313" key="10">
    <source>
        <dbReference type="EMBL" id="KAG2222708.1"/>
    </source>
</evidence>
<dbReference type="SUPFAM" id="SSF110217">
    <property type="entry name" value="DNA-binding protein LAG-1 (CSL)"/>
    <property type="match status" value="1"/>
</dbReference>